<dbReference type="PANTHER" id="PTHR10073">
    <property type="entry name" value="DNA MISMATCH REPAIR PROTEIN MLH, PMS, MUTL"/>
    <property type="match status" value="1"/>
</dbReference>
<dbReference type="GO" id="GO:0000710">
    <property type="term" value="P:meiotic mismatch repair"/>
    <property type="evidence" value="ECO:0007669"/>
    <property type="project" value="UniProtKB-ARBA"/>
</dbReference>
<dbReference type="Gene3D" id="3.30.1370.100">
    <property type="entry name" value="MutL, C-terminal domain, regulatory subdomain"/>
    <property type="match status" value="1"/>
</dbReference>
<dbReference type="EMBL" id="ML213511">
    <property type="protein sequence ID" value="TFK51203.1"/>
    <property type="molecule type" value="Genomic_DNA"/>
</dbReference>
<keyword evidence="2" id="KW-0227">DNA damage</keyword>
<dbReference type="PROSITE" id="PS00058">
    <property type="entry name" value="DNA_MISMATCH_REPAIR_1"/>
    <property type="match status" value="1"/>
</dbReference>
<feature type="region of interest" description="Disordered" evidence="4">
    <location>
        <begin position="803"/>
        <end position="822"/>
    </location>
</feature>
<feature type="domain" description="MutL C-terminal dimerisation" evidence="5">
    <location>
        <begin position="850"/>
        <end position="1008"/>
    </location>
</feature>
<dbReference type="InterPro" id="IPR042121">
    <property type="entry name" value="MutL_C_regsub"/>
</dbReference>
<dbReference type="GO" id="GO:0016887">
    <property type="term" value="F:ATP hydrolysis activity"/>
    <property type="evidence" value="ECO:0007669"/>
    <property type="project" value="InterPro"/>
</dbReference>
<feature type="region of interest" description="Disordered" evidence="4">
    <location>
        <begin position="636"/>
        <end position="725"/>
    </location>
</feature>
<feature type="region of interest" description="Disordered" evidence="4">
    <location>
        <begin position="1027"/>
        <end position="1047"/>
    </location>
</feature>
<evidence type="ECO:0000259" key="5">
    <source>
        <dbReference type="SMART" id="SM00853"/>
    </source>
</evidence>
<dbReference type="InterPro" id="IPR037198">
    <property type="entry name" value="MutL_C_sf"/>
</dbReference>
<evidence type="ECO:0000256" key="1">
    <source>
        <dbReference type="ARBA" id="ARBA00006082"/>
    </source>
</evidence>
<comment type="similarity">
    <text evidence="1">Belongs to the DNA mismatch repair MutL/HexB family.</text>
</comment>
<evidence type="ECO:0000256" key="3">
    <source>
        <dbReference type="ARBA" id="ARBA00070941"/>
    </source>
</evidence>
<gene>
    <name evidence="7" type="ORF">OE88DRAFT_1718769</name>
</gene>
<feature type="compositionally biased region" description="Polar residues" evidence="4">
    <location>
        <begin position="422"/>
        <end position="432"/>
    </location>
</feature>
<feature type="region of interest" description="Disordered" evidence="4">
    <location>
        <begin position="367"/>
        <end position="511"/>
    </location>
</feature>
<dbReference type="InterPro" id="IPR002099">
    <property type="entry name" value="MutL/Mlh/PMS"/>
</dbReference>
<reference evidence="7 8" key="1">
    <citation type="journal article" date="2019" name="Nat. Ecol. Evol.">
        <title>Megaphylogeny resolves global patterns of mushroom evolution.</title>
        <authorList>
            <person name="Varga T."/>
            <person name="Krizsan K."/>
            <person name="Foldi C."/>
            <person name="Dima B."/>
            <person name="Sanchez-Garcia M."/>
            <person name="Sanchez-Ramirez S."/>
            <person name="Szollosi G.J."/>
            <person name="Szarkandi J.G."/>
            <person name="Papp V."/>
            <person name="Albert L."/>
            <person name="Andreopoulos W."/>
            <person name="Angelini C."/>
            <person name="Antonin V."/>
            <person name="Barry K.W."/>
            <person name="Bougher N.L."/>
            <person name="Buchanan P."/>
            <person name="Buyck B."/>
            <person name="Bense V."/>
            <person name="Catcheside P."/>
            <person name="Chovatia M."/>
            <person name="Cooper J."/>
            <person name="Damon W."/>
            <person name="Desjardin D."/>
            <person name="Finy P."/>
            <person name="Geml J."/>
            <person name="Haridas S."/>
            <person name="Hughes K."/>
            <person name="Justo A."/>
            <person name="Karasinski D."/>
            <person name="Kautmanova I."/>
            <person name="Kiss B."/>
            <person name="Kocsube S."/>
            <person name="Kotiranta H."/>
            <person name="LaButti K.M."/>
            <person name="Lechner B.E."/>
            <person name="Liimatainen K."/>
            <person name="Lipzen A."/>
            <person name="Lukacs Z."/>
            <person name="Mihaltcheva S."/>
            <person name="Morgado L.N."/>
            <person name="Niskanen T."/>
            <person name="Noordeloos M.E."/>
            <person name="Ohm R.A."/>
            <person name="Ortiz-Santana B."/>
            <person name="Ovrebo C."/>
            <person name="Racz N."/>
            <person name="Riley R."/>
            <person name="Savchenko A."/>
            <person name="Shiryaev A."/>
            <person name="Soop K."/>
            <person name="Spirin V."/>
            <person name="Szebenyi C."/>
            <person name="Tomsovsky M."/>
            <person name="Tulloss R.E."/>
            <person name="Uehling J."/>
            <person name="Grigoriev I.V."/>
            <person name="Vagvolgyi C."/>
            <person name="Papp T."/>
            <person name="Martin F.M."/>
            <person name="Miettinen O."/>
            <person name="Hibbett D.S."/>
            <person name="Nagy L.G."/>
        </authorList>
    </citation>
    <scope>NUCLEOTIDE SEQUENCE [LARGE SCALE GENOMIC DNA]</scope>
    <source>
        <strain evidence="7 8">OMC1185</strain>
    </source>
</reference>
<organism evidence="7 8">
    <name type="scientific">Heliocybe sulcata</name>
    <dbReference type="NCBI Taxonomy" id="5364"/>
    <lineage>
        <taxon>Eukaryota</taxon>
        <taxon>Fungi</taxon>
        <taxon>Dikarya</taxon>
        <taxon>Basidiomycota</taxon>
        <taxon>Agaricomycotina</taxon>
        <taxon>Agaricomycetes</taxon>
        <taxon>Gloeophyllales</taxon>
        <taxon>Gloeophyllaceae</taxon>
        <taxon>Heliocybe</taxon>
    </lineage>
</organism>
<evidence type="ECO:0000313" key="8">
    <source>
        <dbReference type="Proteomes" id="UP000305948"/>
    </source>
</evidence>
<dbReference type="CDD" id="cd16926">
    <property type="entry name" value="HATPase_MutL-MLH-PMS-like"/>
    <property type="match status" value="1"/>
</dbReference>
<dbReference type="PANTHER" id="PTHR10073:SF52">
    <property type="entry name" value="MISMATCH REPAIR ENDONUCLEASE PMS2"/>
    <property type="match status" value="1"/>
</dbReference>
<proteinExistence type="inferred from homology"/>
<dbReference type="GO" id="GO:0005524">
    <property type="term" value="F:ATP binding"/>
    <property type="evidence" value="ECO:0007669"/>
    <property type="project" value="InterPro"/>
</dbReference>
<dbReference type="InterPro" id="IPR013507">
    <property type="entry name" value="DNA_mismatch_S5_2-like"/>
</dbReference>
<protein>
    <recommendedName>
        <fullName evidence="3">DNA mismatch repair protein PMS1</fullName>
    </recommendedName>
</protein>
<dbReference type="GO" id="GO:0140664">
    <property type="term" value="F:ATP-dependent DNA damage sensor activity"/>
    <property type="evidence" value="ECO:0007669"/>
    <property type="project" value="InterPro"/>
</dbReference>
<dbReference type="SMART" id="SM00853">
    <property type="entry name" value="MutL_C"/>
    <property type="match status" value="1"/>
</dbReference>
<feature type="compositionally biased region" description="Polar residues" evidence="4">
    <location>
        <begin position="367"/>
        <end position="377"/>
    </location>
</feature>
<feature type="compositionally biased region" description="Basic and acidic residues" evidence="4">
    <location>
        <begin position="395"/>
        <end position="416"/>
    </location>
</feature>
<dbReference type="InterPro" id="IPR014790">
    <property type="entry name" value="MutL_C"/>
</dbReference>
<feature type="compositionally biased region" description="Acidic residues" evidence="4">
    <location>
        <begin position="646"/>
        <end position="672"/>
    </location>
</feature>
<dbReference type="STRING" id="5364.A0A5C3N1X2"/>
<dbReference type="Gene3D" id="3.30.1540.20">
    <property type="entry name" value="MutL, C-terminal domain, dimerisation subdomain"/>
    <property type="match status" value="1"/>
</dbReference>
<evidence type="ECO:0000313" key="7">
    <source>
        <dbReference type="EMBL" id="TFK51203.1"/>
    </source>
</evidence>
<keyword evidence="8" id="KW-1185">Reference proteome</keyword>
<name>A0A5C3N1X2_9AGAM</name>
<evidence type="ECO:0000256" key="4">
    <source>
        <dbReference type="SAM" id="MobiDB-lite"/>
    </source>
</evidence>
<feature type="compositionally biased region" description="Polar residues" evidence="4">
    <location>
        <begin position="443"/>
        <end position="455"/>
    </location>
</feature>
<dbReference type="Pfam" id="PF01119">
    <property type="entry name" value="DNA_mis_repair"/>
    <property type="match status" value="1"/>
</dbReference>
<dbReference type="SUPFAM" id="SSF54211">
    <property type="entry name" value="Ribosomal protein S5 domain 2-like"/>
    <property type="match status" value="1"/>
</dbReference>
<dbReference type="Pfam" id="PF08676">
    <property type="entry name" value="MutL_C"/>
    <property type="match status" value="1"/>
</dbReference>
<feature type="compositionally biased region" description="Low complexity" evidence="4">
    <location>
        <begin position="378"/>
        <end position="389"/>
    </location>
</feature>
<sequence length="1063" mass="116623">MTAENGSIRVIDSHSVHKITSGQVVIDLQTAVKELAENSLDAGATNIEIRFKNYGLKSIEVIDNGSGVAPADYDSLALKHCTSKLASFEDLSTVMTFGFRGEALSSLCALSESVIVTTATASEAPMGTILEMDRNGRVKSRTGKAARQRGTTVTVTGLFNPLPVRRKELERNAKREFGKALNLLNAYALVPCVQENKGVRLTVSNQPDGGRKTIQLRTDGTPSTRASVSALWGPKSLDNLIDLNLCFNVETEKSVGRRNATISGDDGAVQVRVRGLISKFAVSCGRAATDRQFFYINGRPCNPSKVQKAFNEVYRSFNATQSPFIVADFILPTNTCDINVSPDKRTIFLHSENNLVEALKKEIEKTYSPSRSTFDVNTSGALGATSSSSQRQHKPIHEEEHDDLTRRLEEEDRTGSDPDDIATNSSIRSNDLTLPESIEDLACSSSSHESNSGILSRTDLRNPGEDITPSENRLDSDRSMLSRSPSVAGSSTAAQDEPPSKVPEPTSSLVRDGSLAFKEQHAYSSLASRSPSREATYLERQQLRLSGLAVSLSPPTYREDRIPTIARLSGRKSTRSSRSPSREPIQTILDTSGASWNLRPSSAGSERPTKRPRLSAKEGTEARRTLRSQLQNFARTGSQIAHASEDPADADEGEDKDEDEGEEERSNEEMLENIDTMAGRPDALQSGDNGGDYREDRDQRTGQPEVMARSSTPLFLDETDDNEDSAAPMGKMNAQDFVIDLTQDNASPVATSDLSQAIDHFEKGSARSTPVTEIIRNLDSEEATLQFELSRVSKVWRDKLSALHDNQDSSEAPSTSVDADAGISNTQDNAKAADALSRVIDKTDFSNMEVIGQFNRGFIIARKVARGASQDAVQTDDLFIVDQHAADEKYNFEMLQRTTKIESQTLFRPEALELTTADELLAIENLEVLRQNGFDISVDEDAAPGRGQRLKLVARPVSKGTVFDMKDLEELVDFMNDRPAGQMVRCSKARAMFAMRACRKSVMIGMSLTRSQMTTVIRHMGTIEQPWNCPHGRPTMRHLSDLSQSSRRREKSSAIDWAAFAAV</sequence>
<dbReference type="InterPro" id="IPR036890">
    <property type="entry name" value="HATPase_C_sf"/>
</dbReference>
<evidence type="ECO:0000256" key="2">
    <source>
        <dbReference type="ARBA" id="ARBA00022763"/>
    </source>
</evidence>
<feature type="compositionally biased region" description="Basic and acidic residues" evidence="4">
    <location>
        <begin position="691"/>
        <end position="700"/>
    </location>
</feature>
<accession>A0A5C3N1X2</accession>
<dbReference type="Proteomes" id="UP000305948">
    <property type="component" value="Unassembled WGS sequence"/>
</dbReference>
<dbReference type="GO" id="GO:0032389">
    <property type="term" value="C:MutLalpha complex"/>
    <property type="evidence" value="ECO:0007669"/>
    <property type="project" value="TreeGrafter"/>
</dbReference>
<evidence type="ECO:0000259" key="6">
    <source>
        <dbReference type="SMART" id="SM01340"/>
    </source>
</evidence>
<dbReference type="FunFam" id="3.30.1370.100:FF:000001">
    <property type="entry name" value="Mismatch repair endonuclease pms1, putative"/>
    <property type="match status" value="1"/>
</dbReference>
<dbReference type="InterPro" id="IPR020568">
    <property type="entry name" value="Ribosomal_Su5_D2-typ_SF"/>
</dbReference>
<feature type="compositionally biased region" description="Polar residues" evidence="4">
    <location>
        <begin position="809"/>
        <end position="822"/>
    </location>
</feature>
<dbReference type="SUPFAM" id="SSF118116">
    <property type="entry name" value="DNA mismatch repair protein MutL"/>
    <property type="match status" value="1"/>
</dbReference>
<dbReference type="SMART" id="SM01340">
    <property type="entry name" value="DNA_mis_repair"/>
    <property type="match status" value="1"/>
</dbReference>
<dbReference type="Gene3D" id="3.30.230.10">
    <property type="match status" value="1"/>
</dbReference>
<dbReference type="GO" id="GO:0030983">
    <property type="term" value="F:mismatched DNA binding"/>
    <property type="evidence" value="ECO:0007669"/>
    <property type="project" value="InterPro"/>
</dbReference>
<dbReference type="SUPFAM" id="SSF55874">
    <property type="entry name" value="ATPase domain of HSP90 chaperone/DNA topoisomerase II/histidine kinase"/>
    <property type="match status" value="1"/>
</dbReference>
<dbReference type="NCBIfam" id="TIGR00585">
    <property type="entry name" value="mutl"/>
    <property type="match status" value="1"/>
</dbReference>
<feature type="domain" description="DNA mismatch repair protein S5" evidence="6">
    <location>
        <begin position="228"/>
        <end position="368"/>
    </location>
</feature>
<dbReference type="InterPro" id="IPR042120">
    <property type="entry name" value="MutL_C_dimsub"/>
</dbReference>
<dbReference type="InterPro" id="IPR014762">
    <property type="entry name" value="DNA_mismatch_repair_CS"/>
</dbReference>
<feature type="compositionally biased region" description="Basic and acidic residues" evidence="4">
    <location>
        <begin position="615"/>
        <end position="624"/>
    </location>
</feature>
<dbReference type="InterPro" id="IPR014721">
    <property type="entry name" value="Ribsml_uS5_D2-typ_fold_subgr"/>
</dbReference>
<dbReference type="AlphaFoldDB" id="A0A5C3N1X2"/>
<dbReference type="InterPro" id="IPR038973">
    <property type="entry name" value="MutL/Mlh/Pms-like"/>
</dbReference>
<feature type="compositionally biased region" description="Polar residues" evidence="4">
    <location>
        <begin position="588"/>
        <end position="604"/>
    </location>
</feature>
<dbReference type="CDD" id="cd03484">
    <property type="entry name" value="MutL_Trans_hPMS_2_like"/>
    <property type="match status" value="1"/>
</dbReference>
<feature type="region of interest" description="Disordered" evidence="4">
    <location>
        <begin position="566"/>
        <end position="624"/>
    </location>
</feature>
<dbReference type="Pfam" id="PF13589">
    <property type="entry name" value="HATPase_c_3"/>
    <property type="match status" value="1"/>
</dbReference>
<dbReference type="Gene3D" id="3.30.565.10">
    <property type="entry name" value="Histidine kinase-like ATPase, C-terminal domain"/>
    <property type="match status" value="1"/>
</dbReference>
<dbReference type="FunFam" id="3.30.565.10:FF:000014">
    <property type="entry name" value="Mismatch repair endonuclease pms1, putative"/>
    <property type="match status" value="1"/>
</dbReference>
<dbReference type="OrthoDB" id="10263226at2759"/>